<dbReference type="EMBL" id="DRXE01000222">
    <property type="protein sequence ID" value="HHM68235.1"/>
    <property type="molecule type" value="Genomic_DNA"/>
</dbReference>
<organism evidence="2">
    <name type="scientific">Thermus caliditerrae</name>
    <dbReference type="NCBI Taxonomy" id="1330700"/>
    <lineage>
        <taxon>Bacteria</taxon>
        <taxon>Thermotogati</taxon>
        <taxon>Deinococcota</taxon>
        <taxon>Deinococci</taxon>
        <taxon>Thermales</taxon>
        <taxon>Thermaceae</taxon>
        <taxon>Thermus</taxon>
    </lineage>
</organism>
<name>A0A7C5VJW4_9DEIN</name>
<evidence type="ECO:0000313" key="2">
    <source>
        <dbReference type="EMBL" id="HHM68235.1"/>
    </source>
</evidence>
<feature type="region of interest" description="Disordered" evidence="1">
    <location>
        <begin position="56"/>
        <end position="124"/>
    </location>
</feature>
<dbReference type="AlphaFoldDB" id="A0A7C5VJW4"/>
<feature type="compositionally biased region" description="Pro residues" evidence="1">
    <location>
        <begin position="96"/>
        <end position="105"/>
    </location>
</feature>
<protein>
    <submittedName>
        <fullName evidence="2">Uncharacterized protein</fullName>
    </submittedName>
</protein>
<accession>A0A7C5VJW4</accession>
<proteinExistence type="predicted"/>
<comment type="caution">
    <text evidence="2">The sequence shown here is derived from an EMBL/GenBank/DDBJ whole genome shotgun (WGS) entry which is preliminary data.</text>
</comment>
<reference evidence="2" key="1">
    <citation type="journal article" date="2020" name="mSystems">
        <title>Genome- and Community-Level Interaction Insights into Carbon Utilization and Element Cycling Functions of Hydrothermarchaeota in Hydrothermal Sediment.</title>
        <authorList>
            <person name="Zhou Z."/>
            <person name="Liu Y."/>
            <person name="Xu W."/>
            <person name="Pan J."/>
            <person name="Luo Z.H."/>
            <person name="Li M."/>
        </authorList>
    </citation>
    <scope>NUCLEOTIDE SEQUENCE [LARGE SCALE GENOMIC DNA]</scope>
    <source>
        <strain evidence="2">SpSt-1071</strain>
    </source>
</reference>
<sequence>MARPRSQYCLKREELIQLLQQMPLKEALRLWQALGEDPKDFPLPANPQTLSRTIRKLRGEAGADGAKPPAYPSGEKAKTPGLSVRPGADEEGPEPLAKPPKPPAYPSGERRKTRGPSVRYPDPAGALAQELGGWRANLLYRARREENRVIQELAHSHRNVLLAFLNLAEAIPMPRRVPTALAWIREVLEQAKRLGDDTVIRVFQEVQRRSPENPLSYAAKILQSQKTEVRKWNPTGELF</sequence>
<evidence type="ECO:0000256" key="1">
    <source>
        <dbReference type="SAM" id="MobiDB-lite"/>
    </source>
</evidence>
<gene>
    <name evidence="2" type="ORF">ENM28_05960</name>
</gene>